<dbReference type="EMBL" id="AP022613">
    <property type="protein sequence ID" value="BBZ38945.1"/>
    <property type="molecule type" value="Genomic_DNA"/>
</dbReference>
<dbReference type="InterPro" id="IPR000084">
    <property type="entry name" value="PE-PGRS_N"/>
</dbReference>
<dbReference type="Gene3D" id="1.10.287.850">
    <property type="entry name" value="HP0062-like domain"/>
    <property type="match status" value="1"/>
</dbReference>
<sequence>MSFVFAVPEFLSAATTDLERVGSVLDAANEAATVPTTSVLAAGADEVSAAVAALFGGHARAYQALSARAGLFHQQFVRALSTSRAWYSAAEAANAASVSDPLTALVDAAQPFGIFSPVELLTGRSLFVNGADGAPGTAAHPDGFAGGAGGWLIGNGGNGGAGYSQTGFAGGAGGNGGAGGAAGLWGAGGAGGAGGGGGKGVFVDGGAGGNGGLAAPTG</sequence>
<dbReference type="Pfam" id="PF00934">
    <property type="entry name" value="PE"/>
    <property type="match status" value="1"/>
</dbReference>
<feature type="domain" description="PE" evidence="1">
    <location>
        <begin position="4"/>
        <end position="94"/>
    </location>
</feature>
<evidence type="ECO:0000259" key="1">
    <source>
        <dbReference type="Pfam" id="PF00934"/>
    </source>
</evidence>
<reference evidence="2 3" key="1">
    <citation type="journal article" date="2019" name="Emerg. Microbes Infect.">
        <title>Comprehensive subspecies identification of 175 nontuberculous mycobacteria species based on 7547 genomic profiles.</title>
        <authorList>
            <person name="Matsumoto Y."/>
            <person name="Kinjo T."/>
            <person name="Motooka D."/>
            <person name="Nabeya D."/>
            <person name="Jung N."/>
            <person name="Uechi K."/>
            <person name="Horii T."/>
            <person name="Iida T."/>
            <person name="Fujita J."/>
            <person name="Nakamura S."/>
        </authorList>
    </citation>
    <scope>NUCLEOTIDE SEQUENCE [LARGE SCALE GENOMIC DNA]</scope>
    <source>
        <strain evidence="2 3">JCM 14738</strain>
    </source>
</reference>
<proteinExistence type="predicted"/>
<keyword evidence="3" id="KW-1185">Reference proteome</keyword>
<gene>
    <name evidence="2" type="ORF">MCNS_20080</name>
</gene>
<dbReference type="SUPFAM" id="SSF140459">
    <property type="entry name" value="PE/PPE dimer-like"/>
    <property type="match status" value="1"/>
</dbReference>
<dbReference type="InterPro" id="IPR038332">
    <property type="entry name" value="PPE_sf"/>
</dbReference>
<dbReference type="AlphaFoldDB" id="A0A7I7YB52"/>
<evidence type="ECO:0000313" key="2">
    <source>
        <dbReference type="EMBL" id="BBZ38945.1"/>
    </source>
</evidence>
<organism evidence="2 3">
    <name type="scientific">Mycobacterium conspicuum</name>
    <dbReference type="NCBI Taxonomy" id="44010"/>
    <lineage>
        <taxon>Bacteria</taxon>
        <taxon>Bacillati</taxon>
        <taxon>Actinomycetota</taxon>
        <taxon>Actinomycetes</taxon>
        <taxon>Mycobacteriales</taxon>
        <taxon>Mycobacteriaceae</taxon>
        <taxon>Mycobacterium</taxon>
    </lineage>
</organism>
<name>A0A7I7YB52_9MYCO</name>
<protein>
    <recommendedName>
        <fullName evidence="1">PE domain-containing protein</fullName>
    </recommendedName>
</protein>
<accession>A0A7I7YB52</accession>
<evidence type="ECO:0000313" key="3">
    <source>
        <dbReference type="Proteomes" id="UP000467385"/>
    </source>
</evidence>
<dbReference type="Proteomes" id="UP000467385">
    <property type="component" value="Chromosome"/>
</dbReference>